<dbReference type="SUPFAM" id="SSF50370">
    <property type="entry name" value="Ricin B-like lectins"/>
    <property type="match status" value="1"/>
</dbReference>
<dbReference type="SMART" id="SM00458">
    <property type="entry name" value="RICIN"/>
    <property type="match status" value="1"/>
</dbReference>
<dbReference type="SMART" id="SM00560">
    <property type="entry name" value="LamGL"/>
    <property type="match status" value="1"/>
</dbReference>
<feature type="domain" description="LamG-like jellyroll fold" evidence="6">
    <location>
        <begin position="1317"/>
        <end position="1460"/>
    </location>
</feature>
<feature type="region of interest" description="Disordered" evidence="3">
    <location>
        <begin position="1126"/>
        <end position="1152"/>
    </location>
</feature>
<organism evidence="7">
    <name type="scientific">Streptomyces sp. SID12501</name>
    <dbReference type="NCBI Taxonomy" id="2706042"/>
    <lineage>
        <taxon>Bacteria</taxon>
        <taxon>Bacillati</taxon>
        <taxon>Actinomycetota</taxon>
        <taxon>Actinomycetes</taxon>
        <taxon>Kitasatosporales</taxon>
        <taxon>Streptomycetaceae</taxon>
        <taxon>Streptomyces</taxon>
    </lineage>
</organism>
<protein>
    <submittedName>
        <fullName evidence="7">Uncharacterized protein</fullName>
    </submittedName>
</protein>
<evidence type="ECO:0000313" key="7">
    <source>
        <dbReference type="EMBL" id="NEC88002.1"/>
    </source>
</evidence>
<evidence type="ECO:0000256" key="3">
    <source>
        <dbReference type="SAM" id="MobiDB-lite"/>
    </source>
</evidence>
<dbReference type="InterPro" id="IPR028994">
    <property type="entry name" value="Integrin_alpha_N"/>
</dbReference>
<accession>A0A6B3BUL8</accession>
<comment type="caution">
    <text evidence="7">The sequence shown here is derived from an EMBL/GenBank/DDBJ whole genome shotgun (WGS) entry which is preliminary data.</text>
</comment>
<feature type="domain" description="Ricin B lectin" evidence="5">
    <location>
        <begin position="1050"/>
        <end position="1175"/>
    </location>
</feature>
<feature type="chain" id="PRO_5025400340" evidence="4">
    <location>
        <begin position="31"/>
        <end position="1475"/>
    </location>
</feature>
<evidence type="ECO:0000259" key="6">
    <source>
        <dbReference type="SMART" id="SM00560"/>
    </source>
</evidence>
<evidence type="ECO:0000256" key="2">
    <source>
        <dbReference type="ARBA" id="ARBA00023157"/>
    </source>
</evidence>
<dbReference type="SUPFAM" id="SSF49899">
    <property type="entry name" value="Concanavalin A-like lectins/glucanases"/>
    <property type="match status" value="1"/>
</dbReference>
<keyword evidence="2" id="KW-1015">Disulfide bond</keyword>
<dbReference type="EMBL" id="JAAGLU010000015">
    <property type="protein sequence ID" value="NEC88002.1"/>
    <property type="molecule type" value="Genomic_DNA"/>
</dbReference>
<evidence type="ECO:0000256" key="1">
    <source>
        <dbReference type="ARBA" id="ARBA00022729"/>
    </source>
</evidence>
<dbReference type="Gene3D" id="2.80.10.50">
    <property type="match status" value="1"/>
</dbReference>
<reference evidence="7" key="1">
    <citation type="submission" date="2020-01" db="EMBL/GenBank/DDBJ databases">
        <title>Insect and environment-associated Actinomycetes.</title>
        <authorList>
            <person name="Currrie C."/>
            <person name="Chevrette M."/>
            <person name="Carlson C."/>
            <person name="Stubbendieck R."/>
            <person name="Wendt-Pienkowski E."/>
        </authorList>
    </citation>
    <scope>NUCLEOTIDE SEQUENCE</scope>
    <source>
        <strain evidence="7">SID12501</strain>
    </source>
</reference>
<dbReference type="Pfam" id="PF00652">
    <property type="entry name" value="Ricin_B_lectin"/>
    <property type="match status" value="1"/>
</dbReference>
<dbReference type="InterPro" id="IPR035992">
    <property type="entry name" value="Ricin_B-like_lectins"/>
</dbReference>
<feature type="region of interest" description="Disordered" evidence="3">
    <location>
        <begin position="257"/>
        <end position="279"/>
    </location>
</feature>
<dbReference type="CDD" id="cd23451">
    <property type="entry name" value="beta-trefoil_Ricin_laminarinase"/>
    <property type="match status" value="1"/>
</dbReference>
<sequence length="1475" mass="151652">MLSSSVRRLALLPVAGVLLGALTVPAGAVAVDDPAGPTDPLLVAQAKAVADGTAVPVDALTSETDTVTAQPDGTFTTTSTVLPVRVHRDGGWVPVDATLVAGADGTYSPKATPSGVRLSGGGSGPLATLTDPAGHSMSLTMPFTLPAPRVDGDTALYASVLPGVDLSVSVTDQGGFSDVLIVHDAQAAADPRVRRLTIATDTDGLGLAATPAGGMTAGAADGTVSYTSPPPLMWDSGTSTASDATAGVRPASFVRAAAGTPAAPSDVSSPTGPGMGAQIGQVPMTTAADAITLAPDTSLLDDPATHYPVYIDPFENPVTSKSGAFDEVYSSSACSDAPQYNKPQTNGEGVGYQRWGGPCGVGLERSYYAVDTSGLDPSMVVIKAEVKVSTTYAASFDCSHDQPITLHTTGGINANTDWDHQPDTLDDNGYPAVRTTVPSGANGNSSCSNSTASFRVDDQIQKIADGNKSTWTIGLFGNESKTSSNDDYLRMSQVLALTTVFDIPPDVPTKPRTTPKPLGADGDCVTGADAIGWIGATTYSDAGSNIQLHSTVTTHISGEHAEAHYHVWDRTDLDADGNAVDKGTPDSGMVASGQDADAPIGFTLKDGHEYGWDVYAQDNSSLKLKSAISDHCWFDTDLTPPQTPTIADNPHFPPVGSGAGDTYAGTDVKAAFAVSAADNAPADTCDPAGCKASGVDHFLWQLDGQPTATTGQPAKVTSTSGTTASGTVTTPVSNWGVHTLYVAAVDRAGNISQNPVGYTFTAPWDPKTKIAPGDVTGDGSPDLLATTSTGDLELIPGDSDPAQSPVPAQDGPVTVTPPAVTGPVIVSTAAGAPTGTWSDYLIAHRGNLHGDTHDDLLAYNKKTQALYVVKNDLDPKDDGSFPHKPYSTFPGFVGRRYDVVTKDDCEATDTVPADRCTEAGYDPAKPWSLSQLVVDGDVYGNADHPAVITVENKKLWLYQSYGINHLGHPLLLGDGDWSGLTLIAPGRVGGAFSIDDDGNGNSNGKLTGGTPTLWARDDSTGTVYTFPIDVDGSALLPQLLHAPVRTALVAGVKTSSGGTLCLDDASAHTADHTRIQVYTCNNSPSQQWILHNDGSLRVLGKCLDVTDGDTDDGTLLQLYKCNGSGSQKWTTGASGSLVNPQSGKCLDDPQQSTANGTQVQIHTCNGTAAQNWTSGTAAGWNAHPATGLGPVLPLKQYPTVASPGDVNSATGGPDGKPDLYATDAAGQLTEYPGAAPTGTTATFSSPVSLGTVTDTATHRWPLTDSSGTNASDSVGGLPATLHGAASWTTDATRGPALNLTGTTGYADTTGPGVDTSHGFTVSAWVKLNSLDGGNSTFVSQSDDPTVHTATGFQLYYSSGGGVWAFGRRTADTATGTWTAVYGTKAVAGKWTRLVGVYDPDSDRLLLYVNGALTSTKPFTSAWNAVGPVQLGRRLSSDTYGEYANAALSDVRIYPTALPPADAAAPGGSSKLTQLG</sequence>
<dbReference type="RefSeq" id="WP_164316125.1">
    <property type="nucleotide sequence ID" value="NZ_JAAGLU010000015.1"/>
</dbReference>
<dbReference type="InterPro" id="IPR000772">
    <property type="entry name" value="Ricin_B_lectin"/>
</dbReference>
<feature type="signal peptide" evidence="4">
    <location>
        <begin position="1"/>
        <end position="30"/>
    </location>
</feature>
<dbReference type="InterPro" id="IPR013320">
    <property type="entry name" value="ConA-like_dom_sf"/>
</dbReference>
<dbReference type="InterPro" id="IPR006558">
    <property type="entry name" value="LamG-like"/>
</dbReference>
<name>A0A6B3BUL8_9ACTN</name>
<dbReference type="PROSITE" id="PS50231">
    <property type="entry name" value="RICIN_B_LECTIN"/>
    <property type="match status" value="1"/>
</dbReference>
<evidence type="ECO:0000259" key="5">
    <source>
        <dbReference type="SMART" id="SM00458"/>
    </source>
</evidence>
<gene>
    <name evidence="7" type="ORF">G3I71_19695</name>
</gene>
<dbReference type="Pfam" id="PF13385">
    <property type="entry name" value="Laminin_G_3"/>
    <property type="match status" value="1"/>
</dbReference>
<dbReference type="SUPFAM" id="SSF69318">
    <property type="entry name" value="Integrin alpha N-terminal domain"/>
    <property type="match status" value="1"/>
</dbReference>
<dbReference type="Gene3D" id="2.60.120.200">
    <property type="match status" value="1"/>
</dbReference>
<feature type="compositionally biased region" description="Polar residues" evidence="3">
    <location>
        <begin position="1126"/>
        <end position="1142"/>
    </location>
</feature>
<proteinExistence type="predicted"/>
<keyword evidence="1 4" id="KW-0732">Signal</keyword>
<evidence type="ECO:0000256" key="4">
    <source>
        <dbReference type="SAM" id="SignalP"/>
    </source>
</evidence>